<accession>A0A813KDG7</accession>
<dbReference type="GO" id="GO:0004843">
    <property type="term" value="F:cysteine-type deubiquitinase activity"/>
    <property type="evidence" value="ECO:0007669"/>
    <property type="project" value="InterPro"/>
</dbReference>
<dbReference type="InterPro" id="IPR006615">
    <property type="entry name" value="Pept_C19_DUSP"/>
</dbReference>
<dbReference type="AlphaFoldDB" id="A0A813KDG7"/>
<evidence type="ECO:0000256" key="1">
    <source>
        <dbReference type="SAM" id="MobiDB-lite"/>
    </source>
</evidence>
<feature type="non-terminal residue" evidence="3">
    <location>
        <position position="361"/>
    </location>
</feature>
<dbReference type="EMBL" id="CAJNNW010029714">
    <property type="protein sequence ID" value="CAE8701241.1"/>
    <property type="molecule type" value="Genomic_DNA"/>
</dbReference>
<organism evidence="3 4">
    <name type="scientific">Polarella glacialis</name>
    <name type="common">Dinoflagellate</name>
    <dbReference type="NCBI Taxonomy" id="89957"/>
    <lineage>
        <taxon>Eukaryota</taxon>
        <taxon>Sar</taxon>
        <taxon>Alveolata</taxon>
        <taxon>Dinophyceae</taxon>
        <taxon>Suessiales</taxon>
        <taxon>Suessiaceae</taxon>
        <taxon>Polarella</taxon>
    </lineage>
</organism>
<evidence type="ECO:0000313" key="3">
    <source>
        <dbReference type="EMBL" id="CAE8701241.1"/>
    </source>
</evidence>
<evidence type="ECO:0000313" key="4">
    <source>
        <dbReference type="Proteomes" id="UP000626109"/>
    </source>
</evidence>
<dbReference type="Proteomes" id="UP000626109">
    <property type="component" value="Unassembled WGS sequence"/>
</dbReference>
<gene>
    <name evidence="3" type="ORF">PGLA2088_LOCUS31947</name>
</gene>
<comment type="caution">
    <text evidence="3">The sequence shown here is derived from an EMBL/GenBank/DDBJ whole genome shotgun (WGS) entry which is preliminary data.</text>
</comment>
<evidence type="ECO:0000259" key="2">
    <source>
        <dbReference type="PROSITE" id="PS51283"/>
    </source>
</evidence>
<name>A0A813KDG7_POLGL</name>
<feature type="compositionally biased region" description="Basic and acidic residues" evidence="1">
    <location>
        <begin position="305"/>
        <end position="314"/>
    </location>
</feature>
<dbReference type="Gene3D" id="3.30.2230.10">
    <property type="entry name" value="DUSP-like"/>
    <property type="match status" value="1"/>
</dbReference>
<proteinExistence type="predicted"/>
<dbReference type="Pfam" id="PF06337">
    <property type="entry name" value="DUSP"/>
    <property type="match status" value="1"/>
</dbReference>
<protein>
    <recommendedName>
        <fullName evidence="2">DUSP domain-containing protein</fullName>
    </recommendedName>
</protein>
<feature type="domain" description="DUSP" evidence="2">
    <location>
        <begin position="24"/>
        <end position="121"/>
    </location>
</feature>
<sequence length="361" mass="40213">AATAGLRVFQVAEPVSLRLQATGKAVAEEMRHHGPALRSLYRQPPFDLDMVFVSKHWYVRLTSMSSPGPVDNYEYLCPHGLLGCNSVEMAAEPFIPISRSLFQSLIGKYGGGPEIAALEICPRCQAYLRAYNDRKQAEFELVSKYDTKDTGDGEAWYLVDALWVNNWKRYVKGEVACDVRDICSPGPITNDRLFEKDTPSKIRSRLRLRLDYIGVNARVWWLFMHLHGGGPAIIRDDLEIYAEELRPETQLIPEELRISDGSDFIVRMSRQYVDECQGDLQLYQSVFGGREAAVAADTGLALEDKSQEVADEPVRPSLPPSETSAVAKHLLPESKTKAPKLGLDAEEESSSASAEPLQPGI</sequence>
<feature type="region of interest" description="Disordered" evidence="1">
    <location>
        <begin position="305"/>
        <end position="361"/>
    </location>
</feature>
<dbReference type="SUPFAM" id="SSF143791">
    <property type="entry name" value="DUSP-like"/>
    <property type="match status" value="2"/>
</dbReference>
<reference evidence="3" key="1">
    <citation type="submission" date="2021-02" db="EMBL/GenBank/DDBJ databases">
        <authorList>
            <person name="Dougan E. K."/>
            <person name="Rhodes N."/>
            <person name="Thang M."/>
            <person name="Chan C."/>
        </authorList>
    </citation>
    <scope>NUCLEOTIDE SEQUENCE</scope>
</reference>
<dbReference type="PROSITE" id="PS51283">
    <property type="entry name" value="DUSP"/>
    <property type="match status" value="2"/>
</dbReference>
<dbReference type="SMART" id="SM00695">
    <property type="entry name" value="DUSP"/>
    <property type="match status" value="2"/>
</dbReference>
<dbReference type="InterPro" id="IPR035927">
    <property type="entry name" value="DUSP-like_sf"/>
</dbReference>
<feature type="domain" description="DUSP" evidence="2">
    <location>
        <begin position="129"/>
        <end position="238"/>
    </location>
</feature>